<dbReference type="AlphaFoldDB" id="A0A2B7XTD0"/>
<comment type="caution">
    <text evidence="1">The sequence shown here is derived from an EMBL/GenBank/DDBJ whole genome shotgun (WGS) entry which is preliminary data.</text>
</comment>
<evidence type="ECO:0000313" key="1">
    <source>
        <dbReference type="EMBL" id="PGH12240.1"/>
    </source>
</evidence>
<dbReference type="OrthoDB" id="4188610at2759"/>
<name>A0A2B7XTD0_9EURO</name>
<sequence length="206" mass="23691">MQRVKYSLAKKAAADLEACGTIERDVEQKKAKLSKKLRDDFRERDHIIKTQMLPTTVCATCRSTRTASSMDDDWELRTFKVGNSIPAERYLEAFDLLFAGEAELWLQENPHLTAYFDNPIEEKKDLFVAVARERFPEKKPDTKISFETELAKVLQNPDESLQDYYERTQNVILKLGIKDIHPSSLPPTKTAESLILESIIAKWIRG</sequence>
<evidence type="ECO:0000313" key="2">
    <source>
        <dbReference type="Proteomes" id="UP000223968"/>
    </source>
</evidence>
<keyword evidence="2" id="KW-1185">Reference proteome</keyword>
<evidence type="ECO:0008006" key="3">
    <source>
        <dbReference type="Google" id="ProtNLM"/>
    </source>
</evidence>
<dbReference type="STRING" id="1447875.A0A2B7XTD0"/>
<dbReference type="EMBL" id="PDNB01000061">
    <property type="protein sequence ID" value="PGH12240.1"/>
    <property type="molecule type" value="Genomic_DNA"/>
</dbReference>
<dbReference type="Proteomes" id="UP000223968">
    <property type="component" value="Unassembled WGS sequence"/>
</dbReference>
<gene>
    <name evidence="1" type="ORF">AJ79_04420</name>
</gene>
<accession>A0A2B7XTD0</accession>
<proteinExistence type="predicted"/>
<protein>
    <recommendedName>
        <fullName evidence="3">Retrotransposon gag domain-containing protein</fullName>
    </recommendedName>
</protein>
<reference evidence="1 2" key="1">
    <citation type="submission" date="2017-10" db="EMBL/GenBank/DDBJ databases">
        <title>Comparative genomics in systemic dimorphic fungi from Ajellomycetaceae.</title>
        <authorList>
            <person name="Munoz J.F."/>
            <person name="Mcewen J.G."/>
            <person name="Clay O.K."/>
            <person name="Cuomo C.A."/>
        </authorList>
    </citation>
    <scope>NUCLEOTIDE SEQUENCE [LARGE SCALE GENOMIC DNA]</scope>
    <source>
        <strain evidence="1 2">UAMH5409</strain>
    </source>
</reference>
<organism evidence="1 2">
    <name type="scientific">Helicocarpus griseus UAMH5409</name>
    <dbReference type="NCBI Taxonomy" id="1447875"/>
    <lineage>
        <taxon>Eukaryota</taxon>
        <taxon>Fungi</taxon>
        <taxon>Dikarya</taxon>
        <taxon>Ascomycota</taxon>
        <taxon>Pezizomycotina</taxon>
        <taxon>Eurotiomycetes</taxon>
        <taxon>Eurotiomycetidae</taxon>
        <taxon>Onygenales</taxon>
        <taxon>Ajellomycetaceae</taxon>
        <taxon>Helicocarpus</taxon>
    </lineage>
</organism>